<reference evidence="3 4" key="1">
    <citation type="submission" date="2010-05" db="EMBL/GenBank/DDBJ databases">
        <title>The Genome Sequence of Thecamonas trahens ATCC 50062.</title>
        <authorList>
            <consortium name="The Broad Institute Genome Sequencing Platform"/>
            <person name="Russ C."/>
            <person name="Cuomo C."/>
            <person name="Shea T."/>
            <person name="Young S.K."/>
            <person name="Zeng Q."/>
            <person name="Koehrsen M."/>
            <person name="Haas B."/>
            <person name="Borodovsky M."/>
            <person name="Guigo R."/>
            <person name="Alvarado L."/>
            <person name="Berlin A."/>
            <person name="Bochicchio J."/>
            <person name="Borenstein D."/>
            <person name="Chapman S."/>
            <person name="Chen Z."/>
            <person name="Freedman E."/>
            <person name="Gellesch M."/>
            <person name="Goldberg J."/>
            <person name="Griggs A."/>
            <person name="Gujja S."/>
            <person name="Heilman E."/>
            <person name="Heiman D."/>
            <person name="Hepburn T."/>
            <person name="Howarth C."/>
            <person name="Jen D."/>
            <person name="Larson L."/>
            <person name="Mehta T."/>
            <person name="Park D."/>
            <person name="Pearson M."/>
            <person name="Roberts A."/>
            <person name="Saif S."/>
            <person name="Shenoy N."/>
            <person name="Sisk P."/>
            <person name="Stolte C."/>
            <person name="Sykes S."/>
            <person name="Thomson T."/>
            <person name="Walk T."/>
            <person name="White J."/>
            <person name="Yandava C."/>
            <person name="Burger G."/>
            <person name="Gray M.W."/>
            <person name="Holland P.W.H."/>
            <person name="King N."/>
            <person name="Lang F.B.F."/>
            <person name="Roger A.J."/>
            <person name="Ruiz-Trillo I."/>
            <person name="Lander E."/>
            <person name="Nusbaum C."/>
        </authorList>
    </citation>
    <scope>NUCLEOTIDE SEQUENCE [LARGE SCALE GENOMIC DNA]</scope>
    <source>
        <strain evidence="3 4">ATCC 50062</strain>
    </source>
</reference>
<dbReference type="InterPro" id="IPR000904">
    <property type="entry name" value="Sec7_dom"/>
</dbReference>
<protein>
    <recommendedName>
        <fullName evidence="5">SEC7 domain-containing protein</fullName>
    </recommendedName>
</protein>
<evidence type="ECO:0000259" key="1">
    <source>
        <dbReference type="PROSITE" id="PS50181"/>
    </source>
</evidence>
<dbReference type="SUPFAM" id="SSF48425">
    <property type="entry name" value="Sec7 domain"/>
    <property type="match status" value="1"/>
</dbReference>
<gene>
    <name evidence="3" type="ORF">AMSG_11552</name>
</gene>
<dbReference type="Gene3D" id="1.10.1000.11">
    <property type="entry name" value="Arf Nucleotide-binding Site Opener,domain 2"/>
    <property type="match status" value="1"/>
</dbReference>
<sequence>MAAHNEATLLDLPAELLVEIGKMLGAGDVAALASTCTQLAWLVRDNMVWRAKYIETLGDVPPMSRRRLIADSPSHSWADELRWRIATQQTVTCNFNKAPSLDDALAYLQSLALFDCMEKDDEVGVDTKVFDFVFYTPGISKRRIGELLGSATYAAARDWYVMARMPALVGLDFADALRDFLHPLWMPGEAQAIDRIMHTFAKAYCSANPEVTASSAQDVVIDDNGFTNLLTVDAAYVLSFAAVMLNTDAHSSHTISGFTRSSFVQNCSGLGVPRALVEHVWESVTSNPILHDSDNVLSPPLATSAAHIHTGGMLFPWRSRFLMLTCNKLLIFHSEESQDRALAKYPHQALQVVRLGERDITIEPHPVAGYATLDGWVTRTGLFARSDLLSRSTETIVRIRLPTSDLADKWELLINRALNTAVVEDVCELDPARDVTEAVHNHNLITSE</sequence>
<dbReference type="RefSeq" id="XP_013752597.1">
    <property type="nucleotide sequence ID" value="XM_013897143.1"/>
</dbReference>
<dbReference type="STRING" id="461836.A0A0L0D592"/>
<accession>A0A0L0D592</accession>
<dbReference type="OrthoDB" id="430364at2759"/>
<dbReference type="Pfam" id="PF01369">
    <property type="entry name" value="Sec7"/>
    <property type="match status" value="1"/>
</dbReference>
<dbReference type="PROSITE" id="PS50190">
    <property type="entry name" value="SEC7"/>
    <property type="match status" value="1"/>
</dbReference>
<dbReference type="PROSITE" id="PS50181">
    <property type="entry name" value="FBOX"/>
    <property type="match status" value="1"/>
</dbReference>
<dbReference type="EMBL" id="GL349538">
    <property type="protein sequence ID" value="KNC46478.1"/>
    <property type="molecule type" value="Genomic_DNA"/>
</dbReference>
<name>A0A0L0D592_THETB</name>
<dbReference type="Proteomes" id="UP000054408">
    <property type="component" value="Unassembled WGS sequence"/>
</dbReference>
<evidence type="ECO:0000313" key="3">
    <source>
        <dbReference type="EMBL" id="KNC46478.1"/>
    </source>
</evidence>
<dbReference type="InterPro" id="IPR023394">
    <property type="entry name" value="Sec7_C_sf"/>
</dbReference>
<organism evidence="3 4">
    <name type="scientific">Thecamonas trahens ATCC 50062</name>
    <dbReference type="NCBI Taxonomy" id="461836"/>
    <lineage>
        <taxon>Eukaryota</taxon>
        <taxon>Apusozoa</taxon>
        <taxon>Apusomonadida</taxon>
        <taxon>Apusomonadidae</taxon>
        <taxon>Thecamonas</taxon>
    </lineage>
</organism>
<keyword evidence="4" id="KW-1185">Reference proteome</keyword>
<dbReference type="PANTHER" id="PTHR10663">
    <property type="entry name" value="GUANYL-NUCLEOTIDE EXCHANGE FACTOR"/>
    <property type="match status" value="1"/>
</dbReference>
<feature type="domain" description="F-box" evidence="1">
    <location>
        <begin position="6"/>
        <end position="52"/>
    </location>
</feature>
<dbReference type="GO" id="GO:0032012">
    <property type="term" value="P:regulation of ARF protein signal transduction"/>
    <property type="evidence" value="ECO:0007669"/>
    <property type="project" value="InterPro"/>
</dbReference>
<dbReference type="eggNOG" id="KOG0930">
    <property type="taxonomic scope" value="Eukaryota"/>
</dbReference>
<dbReference type="InterPro" id="IPR036047">
    <property type="entry name" value="F-box-like_dom_sf"/>
</dbReference>
<evidence type="ECO:0000259" key="2">
    <source>
        <dbReference type="PROSITE" id="PS50190"/>
    </source>
</evidence>
<dbReference type="SUPFAM" id="SSF81383">
    <property type="entry name" value="F-box domain"/>
    <property type="match status" value="1"/>
</dbReference>
<dbReference type="Gene3D" id="1.20.1280.50">
    <property type="match status" value="1"/>
</dbReference>
<dbReference type="AlphaFoldDB" id="A0A0L0D592"/>
<dbReference type="GO" id="GO:0005085">
    <property type="term" value="F:guanyl-nucleotide exchange factor activity"/>
    <property type="evidence" value="ECO:0007669"/>
    <property type="project" value="InterPro"/>
</dbReference>
<proteinExistence type="predicted"/>
<dbReference type="OMA" id="WRARCLD"/>
<evidence type="ECO:0008006" key="5">
    <source>
        <dbReference type="Google" id="ProtNLM"/>
    </source>
</evidence>
<dbReference type="InterPro" id="IPR001810">
    <property type="entry name" value="F-box_dom"/>
</dbReference>
<dbReference type="GeneID" id="25569478"/>
<dbReference type="InterPro" id="IPR035999">
    <property type="entry name" value="Sec7_dom_sf"/>
</dbReference>
<feature type="domain" description="SEC7" evidence="2">
    <location>
        <begin position="102"/>
        <end position="287"/>
    </location>
</feature>
<dbReference type="SMART" id="SM00222">
    <property type="entry name" value="Sec7"/>
    <property type="match status" value="1"/>
</dbReference>
<evidence type="ECO:0000313" key="4">
    <source>
        <dbReference type="Proteomes" id="UP000054408"/>
    </source>
</evidence>